<dbReference type="PANTHER" id="PTHR43404:SF2">
    <property type="entry name" value="LIPOPOLYSACCHARIDE CHOLINEPHOSPHOTRANSFERASE LICD"/>
    <property type="match status" value="1"/>
</dbReference>
<organism evidence="2 3">
    <name type="scientific">Methanobrevibacter woesei</name>
    <dbReference type="NCBI Taxonomy" id="190976"/>
    <lineage>
        <taxon>Archaea</taxon>
        <taxon>Methanobacteriati</taxon>
        <taxon>Methanobacteriota</taxon>
        <taxon>Methanomada group</taxon>
        <taxon>Methanobacteria</taxon>
        <taxon>Methanobacteriales</taxon>
        <taxon>Methanobacteriaceae</taxon>
        <taxon>Methanobrevibacter</taxon>
    </lineage>
</organism>
<protein>
    <submittedName>
        <fullName evidence="2">LicD family protein</fullName>
    </submittedName>
</protein>
<dbReference type="PANTHER" id="PTHR43404">
    <property type="entry name" value="LIPOPOLYSACCHARIDE CHOLINEPHOSPHOTRANSFERASE LICD"/>
    <property type="match status" value="1"/>
</dbReference>
<accession>A0A2U1S9C3</accession>
<gene>
    <name evidence="2" type="ORF">MBBWO_02030</name>
</gene>
<keyword evidence="3" id="KW-1185">Reference proteome</keyword>
<dbReference type="InterPro" id="IPR052942">
    <property type="entry name" value="LPS_cholinephosphotransferase"/>
</dbReference>
<evidence type="ECO:0000313" key="3">
    <source>
        <dbReference type="Proteomes" id="UP000245577"/>
    </source>
</evidence>
<comment type="caution">
    <text evidence="2">The sequence shown here is derived from an EMBL/GenBank/DDBJ whole genome shotgun (WGS) entry which is preliminary data.</text>
</comment>
<dbReference type="Pfam" id="PF04991">
    <property type="entry name" value="LicD"/>
    <property type="match status" value="1"/>
</dbReference>
<dbReference type="RefSeq" id="WP_116669027.1">
    <property type="nucleotide sequence ID" value="NZ_MZGU01000002.1"/>
</dbReference>
<reference evidence="2 3" key="1">
    <citation type="submission" date="2017-03" db="EMBL/GenBank/DDBJ databases">
        <title>Genome sequence of Methanobrevibacter wosei.</title>
        <authorList>
            <person name="Poehlein A."/>
            <person name="Seedorf H."/>
            <person name="Daniel R."/>
        </authorList>
    </citation>
    <scope>NUCLEOTIDE SEQUENCE [LARGE SCALE GENOMIC DNA]</scope>
    <source>
        <strain evidence="2 3">DSM 11979</strain>
    </source>
</reference>
<feature type="domain" description="LicD/FKTN/FKRP nucleotidyltransferase" evidence="1">
    <location>
        <begin position="29"/>
        <end position="253"/>
    </location>
</feature>
<dbReference type="AlphaFoldDB" id="A0A2U1S9C3"/>
<dbReference type="InterPro" id="IPR007074">
    <property type="entry name" value="LicD/FKTN/FKRP_NTP_transf"/>
</dbReference>
<dbReference type="GO" id="GO:0009100">
    <property type="term" value="P:glycoprotein metabolic process"/>
    <property type="evidence" value="ECO:0007669"/>
    <property type="project" value="UniProtKB-ARBA"/>
</dbReference>
<evidence type="ECO:0000259" key="1">
    <source>
        <dbReference type="Pfam" id="PF04991"/>
    </source>
</evidence>
<dbReference type="EMBL" id="MZGU01000002">
    <property type="protein sequence ID" value="PWB87086.1"/>
    <property type="molecule type" value="Genomic_DNA"/>
</dbReference>
<sequence>MKLRKYDEKELKKLQQIELKILKEFISICDKHSLDYFLYGGTNLGAIRHSGFIPWDDDIDVIMFRDDYNKFLKISSEREMGEFKLINSNVYEDYFLQHSKLTLKNTKFEEWWNKQVSYDVGIFIDIFCLDNVPNNPKKRDLHVKTIRCINKAIGVATLKDIEYRGNISRNISKIIHNLLKIIHLKPKHLQKISNKLLTKYKEDNCDFVCDICSLNYTQIYDKKDFIPPKKVKFEDIEANIPNNSDKILTQIYGDYMQMPPEDKRYNHAPEKLDFGPY</sequence>
<proteinExistence type="predicted"/>
<name>A0A2U1S9C3_9EURY</name>
<evidence type="ECO:0000313" key="2">
    <source>
        <dbReference type="EMBL" id="PWB87086.1"/>
    </source>
</evidence>
<dbReference type="OrthoDB" id="74704at2157"/>
<dbReference type="Proteomes" id="UP000245577">
    <property type="component" value="Unassembled WGS sequence"/>
</dbReference>